<gene>
    <name evidence="1" type="ORF">N3K66_000317</name>
</gene>
<keyword evidence="2" id="KW-1185">Reference proteome</keyword>
<organism evidence="1 2">
    <name type="scientific">Trichothecium roseum</name>
    <dbReference type="NCBI Taxonomy" id="47278"/>
    <lineage>
        <taxon>Eukaryota</taxon>
        <taxon>Fungi</taxon>
        <taxon>Dikarya</taxon>
        <taxon>Ascomycota</taxon>
        <taxon>Pezizomycotina</taxon>
        <taxon>Sordariomycetes</taxon>
        <taxon>Hypocreomycetidae</taxon>
        <taxon>Hypocreales</taxon>
        <taxon>Hypocreales incertae sedis</taxon>
        <taxon>Trichothecium</taxon>
    </lineage>
</organism>
<sequence length="571" mass="57615">MLTLYFPSFPSGLAHRDTFHSGSNRTGTRPSASGARYQWQGDGILYNTYNAYQAQQTGAQHGATTGQQVLPLESYLTPTNSSRTPIGPQYVPAPAAVQAPAAGAHPSSAGNAQDDAQQQAVWAQWYGWYAQAHEEATASASAPAPAPIPSPYAQQPPSAYGTYGQSATGALSSGSYGHGAPSLMGLAAGHGPSWNYPAAGHHVASGLVGGQTYGQGSSGVAAAGQPFDYGGQGRNPLGASVPPHQGYSATGHRGDSRGGRGGYRGRSSRGGSRGARASGDDRGASGAGRGGSSGHPAGPAESSSGGRGDSSGGVADGVAPGDGGGRGGEEEPRDGEKGSGKVKKTGSLWDIPGLPRPGFGGLPAKPPPGRRGPNCGFLNIRSLLTEHRPYVPRAIKKGDTKGKGKGKSTVGDGSRARARARAQLAAAAAAESPDEGDIKKNEGVEEEERMEGVVEALVAPTPSTPVDTTPAGSRPPPPQDVAAPVAAPVAPTTPILPGVAASVEGAAGLVDQQLEMWEAQASPMLSLFGEVPGREGEEEDVEEEDVEEEGGEVGAGLGSPASSYSCGQVRE</sequence>
<evidence type="ECO:0000313" key="1">
    <source>
        <dbReference type="EMBL" id="KAI9903788.1"/>
    </source>
</evidence>
<comment type="caution">
    <text evidence="1">The sequence shown here is derived from an EMBL/GenBank/DDBJ whole genome shotgun (WGS) entry which is preliminary data.</text>
</comment>
<evidence type="ECO:0000313" key="2">
    <source>
        <dbReference type="Proteomes" id="UP001163324"/>
    </source>
</evidence>
<accession>A0ACC0VE98</accession>
<dbReference type="EMBL" id="CM047940">
    <property type="protein sequence ID" value="KAI9903788.1"/>
    <property type="molecule type" value="Genomic_DNA"/>
</dbReference>
<protein>
    <submittedName>
        <fullName evidence="1">Uncharacterized protein</fullName>
    </submittedName>
</protein>
<proteinExistence type="predicted"/>
<reference evidence="1" key="1">
    <citation type="submission" date="2022-10" db="EMBL/GenBank/DDBJ databases">
        <title>Complete Genome of Trichothecium roseum strain YXFP-22015, a Plant Pathogen Isolated from Citrus.</title>
        <authorList>
            <person name="Wang Y."/>
            <person name="Zhu L."/>
        </authorList>
    </citation>
    <scope>NUCLEOTIDE SEQUENCE</scope>
    <source>
        <strain evidence="1">YXFP-22015</strain>
    </source>
</reference>
<name>A0ACC0VE98_9HYPO</name>
<dbReference type="Proteomes" id="UP001163324">
    <property type="component" value="Chromosome 1"/>
</dbReference>